<feature type="domain" description="Peptide methionine sulphoxide reductase MsrA" evidence="6">
    <location>
        <begin position="36"/>
        <end position="177"/>
    </location>
</feature>
<dbReference type="Proteomes" id="UP000184191">
    <property type="component" value="Unassembled WGS sequence"/>
</dbReference>
<keyword evidence="5" id="KW-0732">Signal</keyword>
<dbReference type="InterPro" id="IPR036509">
    <property type="entry name" value="Met_Sox_Rdtase_MsrA_sf"/>
</dbReference>
<feature type="chain" id="PRO_5012545410" description="Peptide methionine sulfoxide reductase MsrA" evidence="5">
    <location>
        <begin position="26"/>
        <end position="222"/>
    </location>
</feature>
<gene>
    <name evidence="4" type="primary">msrA</name>
    <name evidence="7" type="ORF">SAMN05444414_10572</name>
</gene>
<dbReference type="Gene3D" id="3.30.1060.10">
    <property type="entry name" value="Peptide methionine sulphoxide reductase MsrA"/>
    <property type="match status" value="1"/>
</dbReference>
<evidence type="ECO:0000313" key="8">
    <source>
        <dbReference type="Proteomes" id="UP000184191"/>
    </source>
</evidence>
<dbReference type="Pfam" id="PF01625">
    <property type="entry name" value="PMSR"/>
    <property type="match status" value="1"/>
</dbReference>
<reference evidence="8" key="1">
    <citation type="submission" date="2016-11" db="EMBL/GenBank/DDBJ databases">
        <authorList>
            <person name="Varghese N."/>
            <person name="Submissions S."/>
        </authorList>
    </citation>
    <scope>NUCLEOTIDE SEQUENCE [LARGE SCALE GENOMIC DNA]</scope>
    <source>
        <strain evidence="8">DSM 29327</strain>
    </source>
</reference>
<evidence type="ECO:0000256" key="5">
    <source>
        <dbReference type="SAM" id="SignalP"/>
    </source>
</evidence>
<comment type="catalytic activity">
    <reaction evidence="3 4">
        <text>[thioredoxin]-disulfide + L-methionine + H2O = L-methionine (S)-S-oxide + [thioredoxin]-dithiol</text>
        <dbReference type="Rhea" id="RHEA:19993"/>
        <dbReference type="Rhea" id="RHEA-COMP:10698"/>
        <dbReference type="Rhea" id="RHEA-COMP:10700"/>
        <dbReference type="ChEBI" id="CHEBI:15377"/>
        <dbReference type="ChEBI" id="CHEBI:29950"/>
        <dbReference type="ChEBI" id="CHEBI:50058"/>
        <dbReference type="ChEBI" id="CHEBI:57844"/>
        <dbReference type="ChEBI" id="CHEBI:58772"/>
        <dbReference type="EC" id="1.8.4.11"/>
    </reaction>
</comment>
<evidence type="ECO:0000256" key="2">
    <source>
        <dbReference type="ARBA" id="ARBA00047806"/>
    </source>
</evidence>
<dbReference type="InterPro" id="IPR002569">
    <property type="entry name" value="Met_Sox_Rdtase_MsrA_dom"/>
</dbReference>
<feature type="signal peptide" evidence="5">
    <location>
        <begin position="1"/>
        <end position="25"/>
    </location>
</feature>
<dbReference type="NCBIfam" id="TIGR00401">
    <property type="entry name" value="msrA"/>
    <property type="match status" value="1"/>
</dbReference>
<keyword evidence="8" id="KW-1185">Reference proteome</keyword>
<evidence type="ECO:0000256" key="3">
    <source>
        <dbReference type="ARBA" id="ARBA00048782"/>
    </source>
</evidence>
<comment type="catalytic activity">
    <reaction evidence="2 4">
        <text>L-methionyl-[protein] + [thioredoxin]-disulfide + H2O = L-methionyl-(S)-S-oxide-[protein] + [thioredoxin]-dithiol</text>
        <dbReference type="Rhea" id="RHEA:14217"/>
        <dbReference type="Rhea" id="RHEA-COMP:10698"/>
        <dbReference type="Rhea" id="RHEA-COMP:10700"/>
        <dbReference type="Rhea" id="RHEA-COMP:12313"/>
        <dbReference type="Rhea" id="RHEA-COMP:12315"/>
        <dbReference type="ChEBI" id="CHEBI:15377"/>
        <dbReference type="ChEBI" id="CHEBI:16044"/>
        <dbReference type="ChEBI" id="CHEBI:29950"/>
        <dbReference type="ChEBI" id="CHEBI:44120"/>
        <dbReference type="ChEBI" id="CHEBI:50058"/>
        <dbReference type="EC" id="1.8.4.11"/>
    </reaction>
</comment>
<evidence type="ECO:0000313" key="7">
    <source>
        <dbReference type="EMBL" id="SHL10663.1"/>
    </source>
</evidence>
<accession>A0A1M6XXT5</accession>
<comment type="function">
    <text evidence="4">Has an important function as a repair enzyme for proteins that have been inactivated by oxidation. Catalyzes the reversible oxidation-reduction of methionine sulfoxide in proteins to methionine.</text>
</comment>
<dbReference type="SUPFAM" id="SSF55068">
    <property type="entry name" value="Peptide methionine sulfoxide reductase"/>
    <property type="match status" value="1"/>
</dbReference>
<protein>
    <recommendedName>
        <fullName evidence="4">Peptide methionine sulfoxide reductase MsrA</fullName>
        <shortName evidence="4">Protein-methionine-S-oxide reductase</shortName>
        <ecNumber evidence="4">1.8.4.11</ecNumber>
    </recommendedName>
    <alternativeName>
        <fullName evidence="4">Peptide-methionine (S)-S-oxide reductase</fullName>
        <shortName evidence="4">Peptide Met(O) reductase</shortName>
    </alternativeName>
</protein>
<keyword evidence="1 4" id="KW-0560">Oxidoreductase</keyword>
<dbReference type="STRING" id="1054996.SAMN05444414_10572"/>
<comment type="similarity">
    <text evidence="4">Belongs to the MsrA Met sulfoxide reductase family.</text>
</comment>
<dbReference type="OrthoDB" id="4174719at2"/>
<dbReference type="AlphaFoldDB" id="A0A1M6XXT5"/>
<evidence type="ECO:0000256" key="4">
    <source>
        <dbReference type="HAMAP-Rule" id="MF_01401"/>
    </source>
</evidence>
<dbReference type="PANTHER" id="PTHR43774">
    <property type="entry name" value="PEPTIDE METHIONINE SULFOXIDE REDUCTASE"/>
    <property type="match status" value="1"/>
</dbReference>
<dbReference type="EC" id="1.8.4.11" evidence="4"/>
<evidence type="ECO:0000259" key="6">
    <source>
        <dbReference type="Pfam" id="PF01625"/>
    </source>
</evidence>
<organism evidence="7 8">
    <name type="scientific">Roseovarius marisflavi</name>
    <dbReference type="NCBI Taxonomy" id="1054996"/>
    <lineage>
        <taxon>Bacteria</taxon>
        <taxon>Pseudomonadati</taxon>
        <taxon>Pseudomonadota</taxon>
        <taxon>Alphaproteobacteria</taxon>
        <taxon>Rhodobacterales</taxon>
        <taxon>Roseobacteraceae</taxon>
        <taxon>Roseovarius</taxon>
    </lineage>
</organism>
<dbReference type="GO" id="GO:0033744">
    <property type="term" value="F:L-methionine:thioredoxin-disulfide S-oxidoreductase activity"/>
    <property type="evidence" value="ECO:0007669"/>
    <property type="project" value="RHEA"/>
</dbReference>
<dbReference type="EMBL" id="FRBN01000005">
    <property type="protein sequence ID" value="SHL10663.1"/>
    <property type="molecule type" value="Genomic_DNA"/>
</dbReference>
<dbReference type="PANTHER" id="PTHR43774:SF1">
    <property type="entry name" value="PEPTIDE METHIONINE SULFOXIDE REDUCTASE MSRA 2"/>
    <property type="match status" value="1"/>
</dbReference>
<feature type="active site" evidence="4">
    <location>
        <position position="42"/>
    </location>
</feature>
<proteinExistence type="inferred from homology"/>
<name>A0A1M6XXT5_9RHOB</name>
<sequence>MILQKREIKAAVLALLIAVGLCVHASQAKAGEPQDLVVAGGCFWCVEADFEKVSGVIGAVSGFTGGTSENPTYKEVTKGDTGHFEAVKITFDPEKVTRAALLHLFFRSVDPTDAGGQFCDRGESYRTAIFVSDSAEKQIAEAAKSAAEKALSQKVVTPVLPFETFYPADSSHQDYYKGSALVITRFGPRTKAKAYKLYREACGRDTRVRALWGNDAPFAGQS</sequence>
<evidence type="ECO:0000256" key="1">
    <source>
        <dbReference type="ARBA" id="ARBA00023002"/>
    </source>
</evidence>
<dbReference type="RefSeq" id="WP_073196400.1">
    <property type="nucleotide sequence ID" value="NZ_FRBN01000005.1"/>
</dbReference>
<dbReference type="GO" id="GO:0008113">
    <property type="term" value="F:peptide-methionine (S)-S-oxide reductase activity"/>
    <property type="evidence" value="ECO:0007669"/>
    <property type="project" value="UniProtKB-UniRule"/>
</dbReference>
<dbReference type="HAMAP" id="MF_01401">
    <property type="entry name" value="MsrA"/>
    <property type="match status" value="1"/>
</dbReference>